<name>A0A0D8BB18_9ACTN</name>
<dbReference type="OrthoDB" id="3215348at2"/>
<keyword evidence="4" id="KW-1185">Reference proteome</keyword>
<feature type="transmembrane region" description="Helical" evidence="2">
    <location>
        <begin position="131"/>
        <end position="149"/>
    </location>
</feature>
<feature type="transmembrane region" description="Helical" evidence="2">
    <location>
        <begin position="101"/>
        <end position="119"/>
    </location>
</feature>
<evidence type="ECO:0000256" key="1">
    <source>
        <dbReference type="SAM" id="MobiDB-lite"/>
    </source>
</evidence>
<keyword evidence="2" id="KW-0812">Transmembrane</keyword>
<organism evidence="3 4">
    <name type="scientific">Frankia torreyi</name>
    <dbReference type="NCBI Taxonomy" id="1856"/>
    <lineage>
        <taxon>Bacteria</taxon>
        <taxon>Bacillati</taxon>
        <taxon>Actinomycetota</taxon>
        <taxon>Actinomycetes</taxon>
        <taxon>Frankiales</taxon>
        <taxon>Frankiaceae</taxon>
        <taxon>Frankia</taxon>
    </lineage>
</organism>
<evidence type="ECO:0000313" key="4">
    <source>
        <dbReference type="Proteomes" id="UP000032545"/>
    </source>
</evidence>
<keyword evidence="2" id="KW-1133">Transmembrane helix</keyword>
<reference evidence="3 4" key="2">
    <citation type="journal article" date="2016" name="Genome Announc.">
        <title>Permanent Draft Genome Sequences for Two Variants of Frankia sp. Strain CpI1, the First Frankia Strain Isolated from Root Nodules of Comptonia peregrina.</title>
        <authorList>
            <person name="Oshone R."/>
            <person name="Hurst S.G.IV."/>
            <person name="Abebe-Akele F."/>
            <person name="Simpson S."/>
            <person name="Morris K."/>
            <person name="Thomas W.K."/>
            <person name="Tisa L.S."/>
        </authorList>
    </citation>
    <scope>NUCLEOTIDE SEQUENCE [LARGE SCALE GENOMIC DNA]</scope>
    <source>
        <strain evidence="4">CpI1-S</strain>
    </source>
</reference>
<reference evidence="4" key="1">
    <citation type="submission" date="2015-02" db="EMBL/GenBank/DDBJ databases">
        <title>Draft Genome of Frankia sp. CpI1-S.</title>
        <authorList>
            <person name="Oshone R.T."/>
            <person name="Ngom M."/>
            <person name="Ghodhbane-Gtari F."/>
            <person name="Gtari M."/>
            <person name="Morris K."/>
            <person name="Thomas K."/>
            <person name="Sen A."/>
            <person name="Tisa L.S."/>
        </authorList>
    </citation>
    <scope>NUCLEOTIDE SEQUENCE [LARGE SCALE GENOMIC DNA]</scope>
    <source>
        <strain evidence="4">CpI1-S</strain>
    </source>
</reference>
<feature type="region of interest" description="Disordered" evidence="1">
    <location>
        <begin position="151"/>
        <end position="170"/>
    </location>
</feature>
<dbReference type="Proteomes" id="UP000032545">
    <property type="component" value="Unassembled WGS sequence"/>
</dbReference>
<dbReference type="AlphaFoldDB" id="A0A0D8BB18"/>
<sequence>MSRIRLRDIPAVADAGRRLAGAAGGSVLLCYGLVHLLVWPGAPTGTPAERYGWDGETELLGWLPVWAIWTVGGVLLAAAVLGHAVGGAGLAGLPVARRYRLAATGTGAAGSLALFAVAWPGLEPTPTEFSAGPIVSGLLLASVVATAWARRHPPPAGARPPDRSRPAPGR</sequence>
<protein>
    <submittedName>
        <fullName evidence="3">Uncharacterized protein</fullName>
    </submittedName>
</protein>
<gene>
    <name evidence="3" type="ORF">FF36_04494</name>
</gene>
<feature type="transmembrane region" description="Helical" evidence="2">
    <location>
        <begin position="59"/>
        <end position="81"/>
    </location>
</feature>
<feature type="transmembrane region" description="Helical" evidence="2">
    <location>
        <begin position="20"/>
        <end position="39"/>
    </location>
</feature>
<dbReference type="RefSeq" id="WP_044887021.1">
    <property type="nucleotide sequence ID" value="NZ_JYFN01000042.1"/>
</dbReference>
<dbReference type="PATRIC" id="fig|1502723.3.peg.4428"/>
<evidence type="ECO:0000313" key="3">
    <source>
        <dbReference type="EMBL" id="KJE21154.1"/>
    </source>
</evidence>
<keyword evidence="2" id="KW-0472">Membrane</keyword>
<evidence type="ECO:0000256" key="2">
    <source>
        <dbReference type="SAM" id="Phobius"/>
    </source>
</evidence>
<comment type="caution">
    <text evidence="3">The sequence shown here is derived from an EMBL/GenBank/DDBJ whole genome shotgun (WGS) entry which is preliminary data.</text>
</comment>
<dbReference type="EMBL" id="JYFN01000042">
    <property type="protein sequence ID" value="KJE21154.1"/>
    <property type="molecule type" value="Genomic_DNA"/>
</dbReference>
<feature type="compositionally biased region" description="Basic and acidic residues" evidence="1">
    <location>
        <begin position="160"/>
        <end position="170"/>
    </location>
</feature>
<proteinExistence type="predicted"/>
<accession>A0A0D8BB18</accession>